<organism evidence="3 4">
    <name type="scientific">Polaribacter glomeratus</name>
    <dbReference type="NCBI Taxonomy" id="102"/>
    <lineage>
        <taxon>Bacteria</taxon>
        <taxon>Pseudomonadati</taxon>
        <taxon>Bacteroidota</taxon>
        <taxon>Flavobacteriia</taxon>
        <taxon>Flavobacteriales</taxon>
        <taxon>Flavobacteriaceae</taxon>
    </lineage>
</organism>
<proteinExistence type="predicted"/>
<dbReference type="Proteomes" id="UP000239068">
    <property type="component" value="Unassembled WGS sequence"/>
</dbReference>
<sequence>MLNKKYPFDPSLKHHFIIAFGLAIWIFVFLYFTEPLDVSEFQKSEKLIYLPLYGLLGAFCYLVFLPIQNYIHKKNDQNWFVKSEILFFLIFILVSIVIARIFYLYVIVLGEQNPYTLWYHLKTVLIPAFSTILPIIIFGRFAFGKYKIKQTEAQKIEIKGEGNYEGLRLFFKDVVCIQSSDNYVEVFYLSGTELKKSLIRNKLSVLADEFPQLLRTHRSYLINPFHFSQWKTANSKLFVLLSHHIEVPVSRTYQKDVKTVLNSTTI</sequence>
<keyword evidence="4" id="KW-1185">Reference proteome</keyword>
<feature type="transmembrane region" description="Helical" evidence="1">
    <location>
        <begin position="125"/>
        <end position="143"/>
    </location>
</feature>
<dbReference type="EMBL" id="MSCM01000001">
    <property type="protein sequence ID" value="PQJ81909.1"/>
    <property type="molecule type" value="Genomic_DNA"/>
</dbReference>
<keyword evidence="1" id="KW-0472">Membrane</keyword>
<reference evidence="3 4" key="1">
    <citation type="submission" date="2016-12" db="EMBL/GenBank/DDBJ databases">
        <title>Trade-off between light-utilization and light-protection in marine flavobacteria.</title>
        <authorList>
            <person name="Kumagai Y."/>
            <person name="Yoshizawa S."/>
            <person name="Kogure K."/>
            <person name="Iwasaki W."/>
        </authorList>
    </citation>
    <scope>NUCLEOTIDE SEQUENCE [LARGE SCALE GENOMIC DNA]</scope>
    <source>
        <strain evidence="3 4">ATCC 43844</strain>
    </source>
</reference>
<dbReference type="SMART" id="SM00850">
    <property type="entry name" value="LytTR"/>
    <property type="match status" value="1"/>
</dbReference>
<dbReference type="Pfam" id="PF04397">
    <property type="entry name" value="LytTR"/>
    <property type="match status" value="1"/>
</dbReference>
<keyword evidence="1" id="KW-0812">Transmembrane</keyword>
<dbReference type="GO" id="GO:0003677">
    <property type="term" value="F:DNA binding"/>
    <property type="evidence" value="ECO:0007669"/>
    <property type="project" value="InterPro"/>
</dbReference>
<evidence type="ECO:0000313" key="4">
    <source>
        <dbReference type="Proteomes" id="UP000239068"/>
    </source>
</evidence>
<feature type="transmembrane region" description="Helical" evidence="1">
    <location>
        <begin position="12"/>
        <end position="32"/>
    </location>
</feature>
<gene>
    <name evidence="3" type="ORF">BTO16_04685</name>
</gene>
<evidence type="ECO:0000313" key="3">
    <source>
        <dbReference type="EMBL" id="PQJ81909.1"/>
    </source>
</evidence>
<name>A0A2S7WWD0_9FLAO</name>
<comment type="caution">
    <text evidence="3">The sequence shown here is derived from an EMBL/GenBank/DDBJ whole genome shotgun (WGS) entry which is preliminary data.</text>
</comment>
<feature type="domain" description="HTH LytTR-type" evidence="2">
    <location>
        <begin position="172"/>
        <end position="263"/>
    </location>
</feature>
<evidence type="ECO:0000259" key="2">
    <source>
        <dbReference type="PROSITE" id="PS50930"/>
    </source>
</evidence>
<dbReference type="InterPro" id="IPR007492">
    <property type="entry name" value="LytTR_DNA-bd_dom"/>
</dbReference>
<dbReference type="Gene3D" id="2.40.50.1020">
    <property type="entry name" value="LytTr DNA-binding domain"/>
    <property type="match status" value="1"/>
</dbReference>
<protein>
    <submittedName>
        <fullName evidence="3">Transcriptional regulator</fullName>
    </submittedName>
</protein>
<feature type="transmembrane region" description="Helical" evidence="1">
    <location>
        <begin position="85"/>
        <end position="105"/>
    </location>
</feature>
<dbReference type="AlphaFoldDB" id="A0A2S7WWD0"/>
<dbReference type="OrthoDB" id="1374288at2"/>
<keyword evidence="1" id="KW-1133">Transmembrane helix</keyword>
<feature type="transmembrane region" description="Helical" evidence="1">
    <location>
        <begin position="47"/>
        <end position="64"/>
    </location>
</feature>
<evidence type="ECO:0000256" key="1">
    <source>
        <dbReference type="SAM" id="Phobius"/>
    </source>
</evidence>
<accession>A0A2S7WWD0</accession>
<dbReference type="PROSITE" id="PS50930">
    <property type="entry name" value="HTH_LYTTR"/>
    <property type="match status" value="1"/>
</dbReference>